<dbReference type="Gene3D" id="3.60.120.10">
    <property type="entry name" value="Anthranilate synthase"/>
    <property type="match status" value="1"/>
</dbReference>
<keyword evidence="4" id="KW-1185">Reference proteome</keyword>
<evidence type="ECO:0000313" key="4">
    <source>
        <dbReference type="Proteomes" id="UP000586093"/>
    </source>
</evidence>
<dbReference type="PANTHER" id="PTHR11236">
    <property type="entry name" value="AMINOBENZOATE/ANTHRANILATE SYNTHASE"/>
    <property type="match status" value="1"/>
</dbReference>
<feature type="domain" description="Chorismate-utilising enzyme C-terminal" evidence="2">
    <location>
        <begin position="146"/>
        <end position="420"/>
    </location>
</feature>
<dbReference type="AlphaFoldDB" id="A0A839HJ94"/>
<evidence type="ECO:0000259" key="2">
    <source>
        <dbReference type="Pfam" id="PF00425"/>
    </source>
</evidence>
<dbReference type="Proteomes" id="UP000586093">
    <property type="component" value="Unassembled WGS sequence"/>
</dbReference>
<dbReference type="InterPro" id="IPR001544">
    <property type="entry name" value="Aminotrans_IV"/>
</dbReference>
<feature type="region of interest" description="Disordered" evidence="1">
    <location>
        <begin position="492"/>
        <end position="511"/>
    </location>
</feature>
<protein>
    <submittedName>
        <fullName evidence="3">Bifunctional anthranilate synthase component I family protein/class IV aminotransferase</fullName>
    </submittedName>
</protein>
<organism evidence="3 4">
    <name type="scientific">Aquariibacter albus</name>
    <dbReference type="NCBI Taxonomy" id="2759899"/>
    <lineage>
        <taxon>Bacteria</taxon>
        <taxon>Pseudomonadati</taxon>
        <taxon>Pseudomonadota</taxon>
        <taxon>Betaproteobacteria</taxon>
        <taxon>Burkholderiales</taxon>
        <taxon>Sphaerotilaceae</taxon>
        <taxon>Aquariibacter</taxon>
    </lineage>
</organism>
<dbReference type="SUPFAM" id="SSF56322">
    <property type="entry name" value="ADC synthase"/>
    <property type="match status" value="1"/>
</dbReference>
<dbReference type="PRINTS" id="PR00095">
    <property type="entry name" value="ANTSNTHASEI"/>
</dbReference>
<dbReference type="InterPro" id="IPR043131">
    <property type="entry name" value="BCAT-like_N"/>
</dbReference>
<name>A0A839HJ94_9BURK</name>
<dbReference type="GO" id="GO:0000162">
    <property type="term" value="P:L-tryptophan biosynthetic process"/>
    <property type="evidence" value="ECO:0007669"/>
    <property type="project" value="TreeGrafter"/>
</dbReference>
<dbReference type="InterPro" id="IPR005801">
    <property type="entry name" value="ADC_synthase"/>
</dbReference>
<dbReference type="InterPro" id="IPR019999">
    <property type="entry name" value="Anth_synth_I-like"/>
</dbReference>
<dbReference type="Gene3D" id="3.20.10.10">
    <property type="entry name" value="D-amino Acid Aminotransferase, subunit A, domain 2"/>
    <property type="match status" value="1"/>
</dbReference>
<reference evidence="3 4" key="1">
    <citation type="submission" date="2020-08" db="EMBL/GenBank/DDBJ databases">
        <title>Aquariorum lacteus gen. nov., sp. nov., a new member of the family Comamonadaceae, isolated from freshwater aquarium.</title>
        <authorList>
            <person name="Chun S.-J."/>
        </authorList>
    </citation>
    <scope>NUCLEOTIDE SEQUENCE [LARGE SCALE GENOMIC DNA]</scope>
    <source>
        <strain evidence="3 4">SJAQ100</strain>
    </source>
</reference>
<keyword evidence="3" id="KW-0032">Aminotransferase</keyword>
<dbReference type="EMBL" id="JACIVI010000001">
    <property type="protein sequence ID" value="MBB1161626.1"/>
    <property type="molecule type" value="Genomic_DNA"/>
</dbReference>
<dbReference type="RefSeq" id="WP_182662548.1">
    <property type="nucleotide sequence ID" value="NZ_JACIVI010000001.1"/>
</dbReference>
<dbReference type="GO" id="GO:0046820">
    <property type="term" value="F:4-amino-4-deoxychorismate synthase activity"/>
    <property type="evidence" value="ECO:0007669"/>
    <property type="project" value="TreeGrafter"/>
</dbReference>
<dbReference type="InterPro" id="IPR036038">
    <property type="entry name" value="Aminotransferase-like"/>
</dbReference>
<dbReference type="InterPro" id="IPR043132">
    <property type="entry name" value="BCAT-like_C"/>
</dbReference>
<evidence type="ECO:0000313" key="3">
    <source>
        <dbReference type="EMBL" id="MBB1161626.1"/>
    </source>
</evidence>
<dbReference type="SUPFAM" id="SSF56752">
    <property type="entry name" value="D-aminoacid aminotransferase-like PLP-dependent enzymes"/>
    <property type="match status" value="1"/>
</dbReference>
<dbReference type="Pfam" id="PF00425">
    <property type="entry name" value="Chorismate_bind"/>
    <property type="match status" value="1"/>
</dbReference>
<proteinExistence type="predicted"/>
<keyword evidence="3" id="KW-0808">Transferase</keyword>
<dbReference type="PANTHER" id="PTHR11236:SF50">
    <property type="entry name" value="AMINODEOXYCHORISMATE SYNTHASE COMPONENT 1"/>
    <property type="match status" value="1"/>
</dbReference>
<dbReference type="InterPro" id="IPR015890">
    <property type="entry name" value="Chorismate_C"/>
</dbReference>
<sequence length="673" mass="72109">MNPTVFALLDDRESTPARPTSRLYTGFVREHRCEDAALLDAVWAQVEADQAAGLQAVLLADYEWGAQLVGAGHRPPEPGQPPWALRVLMFERLERLSREAAGDWLVAQEAREDAATPWGVAAPGGGPLAESPGPAGITGLQGSLDRDAFHRDIETIREAIRKGETYQVNYTYRLHFAAHGTPAALYRRLRARQPVRYGAYLALPAVPGFAGAGPSHVLSCSPELFVRIDGGRLIAQPMKGTARREFIPEGDSETARGLHEDVKNRAENLMIVDLLRNDLSRIAEVGTVKVPALFAVEAHATVFQMTSTIEARPRAGLTMPELLRALYPCGSITGAPKHQTMKLIRSLEGTPRGLYTGAIGWFEPPAPGASLGSGCLSVAIRTLTLDAPRADGLRSGRLGIGAGIVLDSEPEAEYQECRLKGRFLTGLEPGFTLFETLHATRREGIRHRAAHLDRLARSADALGFAFDRAAAEAALDAALGLGPTRLPAELAGSALAEPPPPDEAGRLDSPRRLRLDLHPSGRLDTRSATLAPLPAALHDAQGRIRLRRAALALPDLPHPLAAHKTSRRQHYDDAVRAAEAADAFDALFFTADGRLVEGGRSSVFVQLDGRWYTPPVADGALPGVMRAALLADPALGARERSITAAELARAEALIVCNALRGALAAVFEDGAAL</sequence>
<evidence type="ECO:0000256" key="1">
    <source>
        <dbReference type="SAM" id="MobiDB-lite"/>
    </source>
</evidence>
<gene>
    <name evidence="3" type="ORF">H4F90_06500</name>
</gene>
<dbReference type="Pfam" id="PF01063">
    <property type="entry name" value="Aminotran_4"/>
    <property type="match status" value="1"/>
</dbReference>
<comment type="caution">
    <text evidence="3">The sequence shown here is derived from an EMBL/GenBank/DDBJ whole genome shotgun (WGS) entry which is preliminary data.</text>
</comment>
<accession>A0A839HJ94</accession>
<dbReference type="Gene3D" id="3.30.470.10">
    <property type="match status" value="1"/>
</dbReference>